<dbReference type="EMBL" id="ACKQ02000001">
    <property type="protein sequence ID" value="EFK38146.1"/>
    <property type="molecule type" value="Genomic_DNA"/>
</dbReference>
<keyword evidence="2" id="KW-1185">Reference proteome</keyword>
<reference evidence="1" key="1">
    <citation type="submission" date="2010-06" db="EMBL/GenBank/DDBJ databases">
        <authorList>
            <person name="Muzny D."/>
            <person name="Qin X."/>
            <person name="Buhay C."/>
            <person name="Dugan-Rocha S."/>
            <person name="Ding Y."/>
            <person name="Chen G."/>
            <person name="Hawes A."/>
            <person name="Holder M."/>
            <person name="Jhangiani S."/>
            <person name="Johnson A."/>
            <person name="Khan Z."/>
            <person name="Li Z."/>
            <person name="Liu W."/>
            <person name="Liu X."/>
            <person name="Perez L."/>
            <person name="Shen H."/>
            <person name="Wang Q."/>
            <person name="Watt J."/>
            <person name="Xi L."/>
            <person name="Xin Y."/>
            <person name="Zhou J."/>
            <person name="Deng J."/>
            <person name="Jiang H."/>
            <person name="Liu Y."/>
            <person name="Qu J."/>
            <person name="Song X.-Z."/>
            <person name="Zhang L."/>
            <person name="Villasana D."/>
            <person name="Johnson A."/>
            <person name="Liu J."/>
            <person name="Liyanage D."/>
            <person name="Lorensuhewa L."/>
            <person name="Robinson T."/>
            <person name="Song A."/>
            <person name="Song B.-B."/>
            <person name="Dinh H."/>
            <person name="Thornton R."/>
            <person name="Coyle M."/>
            <person name="Francisco L."/>
            <person name="Jackson L."/>
            <person name="Javaid M."/>
            <person name="Korchina V."/>
            <person name="Kovar C."/>
            <person name="Mata R."/>
            <person name="Mathew T."/>
            <person name="Ngo R."/>
            <person name="Nguyen L."/>
            <person name="Nguyen N."/>
            <person name="Okwuonu G."/>
            <person name="Ongeri F."/>
            <person name="Pham C."/>
            <person name="Simmons D."/>
            <person name="Wilczek-Boney K."/>
            <person name="Hale W."/>
            <person name="Jakkamsetti A."/>
            <person name="Pham P."/>
            <person name="Ruth R."/>
            <person name="San Lucas F."/>
            <person name="Warren J."/>
            <person name="Zhang J."/>
            <person name="Zhao Z."/>
            <person name="Zhou C."/>
            <person name="Zhu D."/>
            <person name="Lee S."/>
            <person name="Bess C."/>
            <person name="Blankenburg K."/>
            <person name="Forbes L."/>
            <person name="Fu Q."/>
            <person name="Gubbala S."/>
            <person name="Hirani K."/>
            <person name="Jayaseelan J.C."/>
            <person name="Lara F."/>
            <person name="Munidasa M."/>
            <person name="Palculict T."/>
            <person name="Patil S."/>
            <person name="Pu L.-L."/>
            <person name="Saada N."/>
            <person name="Tang L."/>
            <person name="Weissenberger G."/>
            <person name="Zhu Y."/>
            <person name="Hemphill L."/>
            <person name="Shang Y."/>
            <person name="Youmans B."/>
            <person name="Ayvaz T."/>
            <person name="Ross M."/>
            <person name="Santibanez J."/>
            <person name="Aqrawi P."/>
            <person name="Gross S."/>
            <person name="Joshi V."/>
            <person name="Fowler G."/>
            <person name="Nazareth L."/>
            <person name="Reid J."/>
            <person name="Worley K."/>
            <person name="Petrosino J."/>
            <person name="Highlander S."/>
            <person name="Gibbs R."/>
        </authorList>
    </citation>
    <scope>NUCLEOTIDE SEQUENCE [LARGE SCALE GENOMIC DNA]</scope>
    <source>
        <strain evidence="1">ATCC 35910</strain>
    </source>
</reference>
<evidence type="ECO:0000313" key="1">
    <source>
        <dbReference type="EMBL" id="EFK38146.1"/>
    </source>
</evidence>
<dbReference type="Proteomes" id="UP000002969">
    <property type="component" value="Unassembled WGS sequence"/>
</dbReference>
<name>A0ABP2IWK1_CHRGE</name>
<sequence>MVKSQKLSSYKIETIMINKSGLKPAHFIFNLPLALAKTYFN</sequence>
<protein>
    <submittedName>
        <fullName evidence="1">Uncharacterized protein</fullName>
    </submittedName>
</protein>
<evidence type="ECO:0000313" key="2">
    <source>
        <dbReference type="Proteomes" id="UP000002969"/>
    </source>
</evidence>
<proteinExistence type="predicted"/>
<accession>A0ABP2IWK1</accession>
<comment type="caution">
    <text evidence="1">The sequence shown here is derived from an EMBL/GenBank/DDBJ whole genome shotgun (WGS) entry which is preliminary data.</text>
</comment>
<organism evidence="1 2">
    <name type="scientific">Chryseobacterium gleum ATCC 35910</name>
    <dbReference type="NCBI Taxonomy" id="525257"/>
    <lineage>
        <taxon>Bacteria</taxon>
        <taxon>Pseudomonadati</taxon>
        <taxon>Bacteroidota</taxon>
        <taxon>Flavobacteriia</taxon>
        <taxon>Flavobacteriales</taxon>
        <taxon>Weeksellaceae</taxon>
        <taxon>Chryseobacterium group</taxon>
        <taxon>Chryseobacterium</taxon>
    </lineage>
</organism>
<gene>
    <name evidence="1" type="ORF">HMPREF0204_10092</name>
</gene>